<keyword evidence="2" id="KW-0863">Zinc-finger</keyword>
<keyword evidence="3" id="KW-0862">Zinc</keyword>
<protein>
    <recommendedName>
        <fullName evidence="7">ZZ-type domain-containing protein</fullName>
    </recommendedName>
</protein>
<name>A0A820G395_9BILA</name>
<accession>A0A820G395</accession>
<evidence type="ECO:0000256" key="3">
    <source>
        <dbReference type="ARBA" id="ARBA00022833"/>
    </source>
</evidence>
<evidence type="ECO:0000313" key="4">
    <source>
        <dbReference type="EMBL" id="CAF3967687.1"/>
    </source>
</evidence>
<dbReference type="SUPFAM" id="SSF57850">
    <property type="entry name" value="RING/U-box"/>
    <property type="match status" value="1"/>
</dbReference>
<dbReference type="Proteomes" id="UP000663844">
    <property type="component" value="Unassembled WGS sequence"/>
</dbReference>
<keyword evidence="1" id="KW-0479">Metal-binding</keyword>
<dbReference type="GO" id="GO:0008270">
    <property type="term" value="F:zinc ion binding"/>
    <property type="evidence" value="ECO:0007669"/>
    <property type="project" value="UniProtKB-KW"/>
</dbReference>
<dbReference type="EMBL" id="CAJOAZ010002881">
    <property type="protein sequence ID" value="CAF3967687.1"/>
    <property type="molecule type" value="Genomic_DNA"/>
</dbReference>
<evidence type="ECO:0000313" key="6">
    <source>
        <dbReference type="Proteomes" id="UP000663844"/>
    </source>
</evidence>
<sequence length="42" mass="4990">MLNPVKKPSFFYCDVCHRTFDHGTYRYNCTVCGNYDQCEECT</sequence>
<reference evidence="5" key="1">
    <citation type="submission" date="2021-02" db="EMBL/GenBank/DDBJ databases">
        <authorList>
            <person name="Nowell W R."/>
        </authorList>
    </citation>
    <scope>NUCLEOTIDE SEQUENCE</scope>
</reference>
<evidence type="ECO:0000256" key="1">
    <source>
        <dbReference type="ARBA" id="ARBA00022723"/>
    </source>
</evidence>
<dbReference type="Gene3D" id="3.30.60.90">
    <property type="match status" value="1"/>
</dbReference>
<dbReference type="InterPro" id="IPR043145">
    <property type="entry name" value="Znf_ZZ_sf"/>
</dbReference>
<gene>
    <name evidence="4" type="ORF">OXD698_LOCUS27637</name>
    <name evidence="5" type="ORF">OXD698_LOCUS44564</name>
</gene>
<feature type="non-terminal residue" evidence="5">
    <location>
        <position position="42"/>
    </location>
</feature>
<evidence type="ECO:0008006" key="7">
    <source>
        <dbReference type="Google" id="ProtNLM"/>
    </source>
</evidence>
<dbReference type="AlphaFoldDB" id="A0A820G395"/>
<organism evidence="5 6">
    <name type="scientific">Adineta steineri</name>
    <dbReference type="NCBI Taxonomy" id="433720"/>
    <lineage>
        <taxon>Eukaryota</taxon>
        <taxon>Metazoa</taxon>
        <taxon>Spiralia</taxon>
        <taxon>Gnathifera</taxon>
        <taxon>Rotifera</taxon>
        <taxon>Eurotatoria</taxon>
        <taxon>Bdelloidea</taxon>
        <taxon>Adinetida</taxon>
        <taxon>Adinetidae</taxon>
        <taxon>Adineta</taxon>
    </lineage>
</organism>
<comment type="caution">
    <text evidence="5">The sequence shown here is derived from an EMBL/GenBank/DDBJ whole genome shotgun (WGS) entry which is preliminary data.</text>
</comment>
<proteinExistence type="predicted"/>
<evidence type="ECO:0000313" key="5">
    <source>
        <dbReference type="EMBL" id="CAF4272005.1"/>
    </source>
</evidence>
<evidence type="ECO:0000256" key="2">
    <source>
        <dbReference type="ARBA" id="ARBA00022771"/>
    </source>
</evidence>
<dbReference type="EMBL" id="CAJOAZ010013806">
    <property type="protein sequence ID" value="CAF4272005.1"/>
    <property type="molecule type" value="Genomic_DNA"/>
</dbReference>